<keyword evidence="3" id="KW-0808">Transferase</keyword>
<evidence type="ECO:0000256" key="4">
    <source>
        <dbReference type="ARBA" id="ARBA00023098"/>
    </source>
</evidence>
<keyword evidence="8" id="KW-1185">Reference proteome</keyword>
<dbReference type="InterPro" id="IPR011004">
    <property type="entry name" value="Trimer_LpxA-like_sf"/>
</dbReference>
<protein>
    <submittedName>
        <fullName evidence="7">UDP-N-acetylglucosamine acyltransferase</fullName>
    </submittedName>
</protein>
<dbReference type="Proteomes" id="UP001501116">
    <property type="component" value="Unassembled WGS sequence"/>
</dbReference>
<accession>A0ABN2QIW8</accession>
<dbReference type="InterPro" id="IPR029098">
    <property type="entry name" value="Acetyltransf_C"/>
</dbReference>
<keyword evidence="4" id="KW-0443">Lipid metabolism</keyword>
<evidence type="ECO:0000259" key="6">
    <source>
        <dbReference type="Pfam" id="PF13720"/>
    </source>
</evidence>
<reference evidence="7 8" key="1">
    <citation type="journal article" date="2019" name="Int. J. Syst. Evol. Microbiol.">
        <title>The Global Catalogue of Microorganisms (GCM) 10K type strain sequencing project: providing services to taxonomists for standard genome sequencing and annotation.</title>
        <authorList>
            <consortium name="The Broad Institute Genomics Platform"/>
            <consortium name="The Broad Institute Genome Sequencing Center for Infectious Disease"/>
            <person name="Wu L."/>
            <person name="Ma J."/>
        </authorList>
    </citation>
    <scope>NUCLEOTIDE SEQUENCE [LARGE SCALE GENOMIC DNA]</scope>
    <source>
        <strain evidence="7 8">JCM 14545</strain>
    </source>
</reference>
<proteinExistence type="predicted"/>
<keyword evidence="5 7" id="KW-0012">Acyltransferase</keyword>
<dbReference type="GO" id="GO:0016746">
    <property type="term" value="F:acyltransferase activity"/>
    <property type="evidence" value="ECO:0007669"/>
    <property type="project" value="UniProtKB-KW"/>
</dbReference>
<comment type="caution">
    <text evidence="7">The sequence shown here is derived from an EMBL/GenBank/DDBJ whole genome shotgun (WGS) entry which is preliminary data.</text>
</comment>
<organism evidence="7 8">
    <name type="scientific">Amycolatopsis minnesotensis</name>
    <dbReference type="NCBI Taxonomy" id="337894"/>
    <lineage>
        <taxon>Bacteria</taxon>
        <taxon>Bacillati</taxon>
        <taxon>Actinomycetota</taxon>
        <taxon>Actinomycetes</taxon>
        <taxon>Pseudonocardiales</taxon>
        <taxon>Pseudonocardiaceae</taxon>
        <taxon>Amycolatopsis</taxon>
    </lineage>
</organism>
<dbReference type="Pfam" id="PF13720">
    <property type="entry name" value="Acetyltransf_11"/>
    <property type="match status" value="1"/>
</dbReference>
<dbReference type="RefSeq" id="WP_344416503.1">
    <property type="nucleotide sequence ID" value="NZ_BAAANN010000007.1"/>
</dbReference>
<dbReference type="PANTHER" id="PTHR43480">
    <property type="entry name" value="ACYL-[ACYL-CARRIER-PROTEIN]--UDP-N-ACETYLGLUCOSAMINE O-ACYLTRANSFERASE"/>
    <property type="match status" value="1"/>
</dbReference>
<dbReference type="EMBL" id="BAAANN010000007">
    <property type="protein sequence ID" value="GAA1953024.1"/>
    <property type="molecule type" value="Genomic_DNA"/>
</dbReference>
<dbReference type="PANTHER" id="PTHR43480:SF1">
    <property type="entry name" value="ACYL-[ACYL-CARRIER-PROTEIN]--UDP-N-ACETYLGLUCOSAMINE O-ACYLTRANSFERASE, MITOCHONDRIAL-RELATED"/>
    <property type="match status" value="1"/>
</dbReference>
<feature type="domain" description="UDP N-acetylglucosamine O-acyltransferase C-terminal" evidence="6">
    <location>
        <begin position="173"/>
        <end position="206"/>
    </location>
</feature>
<sequence length="243" mass="25456">MPNRIHPTAVIGDGVELGDDNVIGPYTVIVGPAVLGDGNWIGPHVTIGTPGEDRTGPHPVAWEDAPTGDPEADGHGVRIGHRNRIREYVSVQQGTWRASSLGNDSYVLRGSHIGHDVVVDDQVTLACNVLLGGHTHVWSAANLGMGTVVHQGGRIGPGAMVGMGSAVRREVGAFTISVGNPARVTGVNVVGLSRRGLDEAAIEALAPWLKGKGELPGDGLVDRLPSDLSTLVKAWDGRPRDER</sequence>
<evidence type="ECO:0000256" key="3">
    <source>
        <dbReference type="ARBA" id="ARBA00022679"/>
    </source>
</evidence>
<dbReference type="InterPro" id="IPR010137">
    <property type="entry name" value="Lipid_A_LpxA"/>
</dbReference>
<dbReference type="Gene3D" id="2.160.10.10">
    <property type="entry name" value="Hexapeptide repeat proteins"/>
    <property type="match status" value="1"/>
</dbReference>
<keyword evidence="2" id="KW-0441">Lipid A biosynthesis</keyword>
<evidence type="ECO:0000313" key="7">
    <source>
        <dbReference type="EMBL" id="GAA1953024.1"/>
    </source>
</evidence>
<dbReference type="SUPFAM" id="SSF51161">
    <property type="entry name" value="Trimeric LpxA-like enzymes"/>
    <property type="match status" value="1"/>
</dbReference>
<name>A0ABN2QIW8_9PSEU</name>
<evidence type="ECO:0000256" key="1">
    <source>
        <dbReference type="ARBA" id="ARBA00022516"/>
    </source>
</evidence>
<evidence type="ECO:0000256" key="2">
    <source>
        <dbReference type="ARBA" id="ARBA00022556"/>
    </source>
</evidence>
<evidence type="ECO:0000256" key="5">
    <source>
        <dbReference type="ARBA" id="ARBA00023315"/>
    </source>
</evidence>
<evidence type="ECO:0000313" key="8">
    <source>
        <dbReference type="Proteomes" id="UP001501116"/>
    </source>
</evidence>
<gene>
    <name evidence="7" type="ORF">GCM10009754_22730</name>
</gene>
<keyword evidence="1" id="KW-0444">Lipid biosynthesis</keyword>